<name>K6YMT4_9ALTE</name>
<dbReference type="eggNOG" id="COG1538">
    <property type="taxonomic scope" value="Bacteria"/>
</dbReference>
<dbReference type="AlphaFoldDB" id="K6YMT4"/>
<evidence type="ECO:0000313" key="3">
    <source>
        <dbReference type="Proteomes" id="UP000006327"/>
    </source>
</evidence>
<reference evidence="2 3" key="1">
    <citation type="journal article" date="2017" name="Antonie Van Leeuwenhoek">
        <title>Rhizobium rhizosphaerae sp. nov., a novel species isolated from rice rhizosphere.</title>
        <authorList>
            <person name="Zhao J.J."/>
            <person name="Zhang J."/>
            <person name="Zhang R.J."/>
            <person name="Zhang C.W."/>
            <person name="Yin H.Q."/>
            <person name="Zhang X.X."/>
        </authorList>
    </citation>
    <scope>NUCLEOTIDE SEQUENCE [LARGE SCALE GENOMIC DNA]</scope>
    <source>
        <strain evidence="2 3">BSs20135</strain>
    </source>
</reference>
<comment type="caution">
    <text evidence="2">The sequence shown here is derived from an EMBL/GenBank/DDBJ whole genome shotgun (WGS) entry which is preliminary data.</text>
</comment>
<evidence type="ECO:0000313" key="2">
    <source>
        <dbReference type="EMBL" id="GAC19492.1"/>
    </source>
</evidence>
<gene>
    <name evidence="2" type="ORF">GARC_2526</name>
</gene>
<dbReference type="Gene3D" id="1.20.1600.10">
    <property type="entry name" value="Outer membrane efflux proteins (OEP)"/>
    <property type="match status" value="1"/>
</dbReference>
<evidence type="ECO:0000256" key="1">
    <source>
        <dbReference type="ARBA" id="ARBA00007613"/>
    </source>
</evidence>
<sequence length="431" mass="46863">MYLKLDARSIFITLSLLLCINSVGATESEPRERLTLAMAIKQTLSLNPQLKVFGYRQQALDGLAQTAGLSPAMEIGVELENVLGTGEARGIGGAELTVALSSVLEMGDKRAARSQVVSSSRAVLDAQKLADSLDLLGDVTRRYIDVLAAQSQISLALEAQELASSTLDIVKKRVEAGAAPKAEEKRATAALGQAQLTLLSELQRLDYLHIALAALWGETNPQFSQVEGELFRFGTDTDFESLYAKVQRNPAIQVFASEQRLRDTEVRLAETQSTGDISWSVGARRLQGSRDTALVAGFSMPLFSSKRNSGAVSTALAQRNEVSVQREVALLNMYSQLYRAYHNRKQAILSAEALQNTIIPALEQALNETQSAYQRGRYGYLEYISAKQELLNARRTSIEAAFAALTYGAEIEQLTAVPLAASSYQFSGSTQ</sequence>
<dbReference type="OrthoDB" id="9791261at2"/>
<dbReference type="PANTHER" id="PTHR30203:SF24">
    <property type="entry name" value="BLR4935 PROTEIN"/>
    <property type="match status" value="1"/>
</dbReference>
<proteinExistence type="inferred from homology"/>
<dbReference type="Proteomes" id="UP000006327">
    <property type="component" value="Unassembled WGS sequence"/>
</dbReference>
<dbReference type="InterPro" id="IPR003423">
    <property type="entry name" value="OMP_efflux"/>
</dbReference>
<dbReference type="GO" id="GO:0015562">
    <property type="term" value="F:efflux transmembrane transporter activity"/>
    <property type="evidence" value="ECO:0007669"/>
    <property type="project" value="InterPro"/>
</dbReference>
<organism evidence="2 3">
    <name type="scientific">Paraglaciecola arctica BSs20135</name>
    <dbReference type="NCBI Taxonomy" id="493475"/>
    <lineage>
        <taxon>Bacteria</taxon>
        <taxon>Pseudomonadati</taxon>
        <taxon>Pseudomonadota</taxon>
        <taxon>Gammaproteobacteria</taxon>
        <taxon>Alteromonadales</taxon>
        <taxon>Alteromonadaceae</taxon>
        <taxon>Paraglaciecola</taxon>
    </lineage>
</organism>
<dbReference type="RefSeq" id="WP_007620368.1">
    <property type="nucleotide sequence ID" value="NZ_BAEO01000031.1"/>
</dbReference>
<dbReference type="STRING" id="493475.GARC_2526"/>
<protein>
    <recommendedName>
        <fullName evidence="4">Outer membrane efflux protein</fullName>
    </recommendedName>
</protein>
<keyword evidence="3" id="KW-1185">Reference proteome</keyword>
<dbReference type="SUPFAM" id="SSF56954">
    <property type="entry name" value="Outer membrane efflux proteins (OEP)"/>
    <property type="match status" value="1"/>
</dbReference>
<accession>K6YMT4</accession>
<comment type="similarity">
    <text evidence="1">Belongs to the outer membrane factor (OMF) (TC 1.B.17) family.</text>
</comment>
<dbReference type="Pfam" id="PF02321">
    <property type="entry name" value="OEP"/>
    <property type="match status" value="2"/>
</dbReference>
<dbReference type="InterPro" id="IPR010131">
    <property type="entry name" value="MdtP/NodT-like"/>
</dbReference>
<dbReference type="EMBL" id="BAEO01000031">
    <property type="protein sequence ID" value="GAC19492.1"/>
    <property type="molecule type" value="Genomic_DNA"/>
</dbReference>
<dbReference type="PANTHER" id="PTHR30203">
    <property type="entry name" value="OUTER MEMBRANE CATION EFFLUX PROTEIN"/>
    <property type="match status" value="1"/>
</dbReference>
<evidence type="ECO:0008006" key="4">
    <source>
        <dbReference type="Google" id="ProtNLM"/>
    </source>
</evidence>